<evidence type="ECO:0000256" key="2">
    <source>
        <dbReference type="ARBA" id="ARBA00022475"/>
    </source>
</evidence>
<evidence type="ECO:0000256" key="1">
    <source>
        <dbReference type="ARBA" id="ARBA00022448"/>
    </source>
</evidence>
<dbReference type="GO" id="GO:0005524">
    <property type="term" value="F:ATP binding"/>
    <property type="evidence" value="ECO:0007669"/>
    <property type="project" value="InterPro"/>
</dbReference>
<proteinExistence type="predicted"/>
<dbReference type="Proteomes" id="UP000036027">
    <property type="component" value="Unassembled WGS sequence"/>
</dbReference>
<protein>
    <submittedName>
        <fullName evidence="7">Transporter</fullName>
    </submittedName>
</protein>
<dbReference type="AlphaFoldDB" id="A0A0J0YNT9"/>
<dbReference type="PANTHER" id="PTHR42781:SF5">
    <property type="entry name" value="PUTRESCINE TRANSPORT ATP-BINDING PROTEIN POTG"/>
    <property type="match status" value="1"/>
</dbReference>
<dbReference type="Pfam" id="PF00005">
    <property type="entry name" value="ABC_tran"/>
    <property type="match status" value="1"/>
</dbReference>
<name>A0A0J0YNT9_9NEIS</name>
<feature type="domain" description="ABC transporter" evidence="6">
    <location>
        <begin position="31"/>
        <end position="75"/>
    </location>
</feature>
<reference evidence="7 8" key="1">
    <citation type="submission" date="2014-11" db="EMBL/GenBank/DDBJ databases">
        <title>Genome of a novel goose pathogen.</title>
        <authorList>
            <person name="Hansen C.M."/>
            <person name="Hueffer K."/>
            <person name="Choi S.C."/>
        </authorList>
    </citation>
    <scope>NUCLEOTIDE SEQUENCE [LARGE SCALE GENOMIC DNA]</scope>
    <source>
        <strain evidence="7 8">KH1503</strain>
    </source>
</reference>
<dbReference type="InterPro" id="IPR027417">
    <property type="entry name" value="P-loop_NTPase"/>
</dbReference>
<organism evidence="7 8">
    <name type="scientific">Neisseria arctica</name>
    <dbReference type="NCBI Taxonomy" id="1470200"/>
    <lineage>
        <taxon>Bacteria</taxon>
        <taxon>Pseudomonadati</taxon>
        <taxon>Pseudomonadota</taxon>
        <taxon>Betaproteobacteria</taxon>
        <taxon>Neisseriales</taxon>
        <taxon>Neisseriaceae</taxon>
        <taxon>Neisseria</taxon>
    </lineage>
</organism>
<dbReference type="EMBL" id="JTDO01000250">
    <property type="protein sequence ID" value="KLT71819.1"/>
    <property type="molecule type" value="Genomic_DNA"/>
</dbReference>
<evidence type="ECO:0000256" key="4">
    <source>
        <dbReference type="ARBA" id="ARBA00022967"/>
    </source>
</evidence>
<dbReference type="GO" id="GO:0016887">
    <property type="term" value="F:ATP hydrolysis activity"/>
    <property type="evidence" value="ECO:0007669"/>
    <property type="project" value="InterPro"/>
</dbReference>
<dbReference type="STRING" id="1470200.PL75_11595"/>
<dbReference type="InterPro" id="IPR050093">
    <property type="entry name" value="ABC_SmlMolc_Importer"/>
</dbReference>
<keyword evidence="3" id="KW-0997">Cell inner membrane</keyword>
<keyword evidence="8" id="KW-1185">Reference proteome</keyword>
<dbReference type="Gene3D" id="3.40.50.300">
    <property type="entry name" value="P-loop containing nucleotide triphosphate hydrolases"/>
    <property type="match status" value="1"/>
</dbReference>
<sequence>SPMRGTAAFSAEPFLRSQGLVKKFGDNYAVDHIDLDIYKHEIFALPSSSGCRKSTLMRMLAGMETPTQGKIILEGH</sequence>
<evidence type="ECO:0000313" key="7">
    <source>
        <dbReference type="EMBL" id="KLT71819.1"/>
    </source>
</evidence>
<keyword evidence="1" id="KW-0813">Transport</keyword>
<keyword evidence="5" id="KW-0472">Membrane</keyword>
<evidence type="ECO:0000256" key="5">
    <source>
        <dbReference type="ARBA" id="ARBA00023136"/>
    </source>
</evidence>
<feature type="non-terminal residue" evidence="7">
    <location>
        <position position="1"/>
    </location>
</feature>
<evidence type="ECO:0000256" key="3">
    <source>
        <dbReference type="ARBA" id="ARBA00022519"/>
    </source>
</evidence>
<evidence type="ECO:0000259" key="6">
    <source>
        <dbReference type="Pfam" id="PF00005"/>
    </source>
</evidence>
<keyword evidence="4" id="KW-1278">Translocase</keyword>
<accession>A0A0J0YNT9</accession>
<keyword evidence="2" id="KW-1003">Cell membrane</keyword>
<dbReference type="PANTHER" id="PTHR42781">
    <property type="entry name" value="SPERMIDINE/PUTRESCINE IMPORT ATP-BINDING PROTEIN POTA"/>
    <property type="match status" value="1"/>
</dbReference>
<comment type="caution">
    <text evidence="7">The sequence shown here is derived from an EMBL/GenBank/DDBJ whole genome shotgun (WGS) entry which is preliminary data.</text>
</comment>
<feature type="non-terminal residue" evidence="7">
    <location>
        <position position="76"/>
    </location>
</feature>
<evidence type="ECO:0000313" key="8">
    <source>
        <dbReference type="Proteomes" id="UP000036027"/>
    </source>
</evidence>
<dbReference type="SUPFAM" id="SSF52540">
    <property type="entry name" value="P-loop containing nucleoside triphosphate hydrolases"/>
    <property type="match status" value="1"/>
</dbReference>
<dbReference type="InterPro" id="IPR003439">
    <property type="entry name" value="ABC_transporter-like_ATP-bd"/>
</dbReference>
<gene>
    <name evidence="7" type="ORF">PL75_11595</name>
</gene>